<feature type="compositionally biased region" description="Basic and acidic residues" evidence="9">
    <location>
        <begin position="1"/>
        <end position="10"/>
    </location>
</feature>
<feature type="compositionally biased region" description="Polar residues" evidence="9">
    <location>
        <begin position="723"/>
        <end position="736"/>
    </location>
</feature>
<dbReference type="InterPro" id="IPR017871">
    <property type="entry name" value="ABC_transporter-like_CS"/>
</dbReference>
<dbReference type="SUPFAM" id="SSF90123">
    <property type="entry name" value="ABC transporter transmembrane region"/>
    <property type="match status" value="2"/>
</dbReference>
<evidence type="ECO:0000313" key="14">
    <source>
        <dbReference type="Proteomes" id="UP000308768"/>
    </source>
</evidence>
<evidence type="ECO:0008006" key="15">
    <source>
        <dbReference type="Google" id="ProtNLM"/>
    </source>
</evidence>
<keyword evidence="14" id="KW-1185">Reference proteome</keyword>
<dbReference type="FunFam" id="3.40.50.300:FF:000604">
    <property type="entry name" value="ABC transporter B family member 28"/>
    <property type="match status" value="1"/>
</dbReference>
<dbReference type="Proteomes" id="UP000308768">
    <property type="component" value="Unassembled WGS sequence"/>
</dbReference>
<dbReference type="OrthoDB" id="6500128at2759"/>
<dbReference type="PROSITE" id="PS50929">
    <property type="entry name" value="ABC_TM1F"/>
    <property type="match status" value="2"/>
</dbReference>
<evidence type="ECO:0000313" key="13">
    <source>
        <dbReference type="EMBL" id="TKA62719.1"/>
    </source>
</evidence>
<dbReference type="GO" id="GO:0005743">
    <property type="term" value="C:mitochondrial inner membrane"/>
    <property type="evidence" value="ECO:0007669"/>
    <property type="project" value="TreeGrafter"/>
</dbReference>
<evidence type="ECO:0000256" key="6">
    <source>
        <dbReference type="ARBA" id="ARBA00022989"/>
    </source>
</evidence>
<feature type="transmembrane region" description="Helical" evidence="10">
    <location>
        <begin position="191"/>
        <end position="211"/>
    </location>
</feature>
<feature type="transmembrane region" description="Helical" evidence="10">
    <location>
        <begin position="217"/>
        <end position="237"/>
    </location>
</feature>
<dbReference type="InterPro" id="IPR039421">
    <property type="entry name" value="Type_1_exporter"/>
</dbReference>
<dbReference type="Gene3D" id="3.90.1300.10">
    <property type="entry name" value="Amidase signature (AS) domain"/>
    <property type="match status" value="1"/>
</dbReference>
<evidence type="ECO:0000256" key="1">
    <source>
        <dbReference type="ARBA" id="ARBA00004141"/>
    </source>
</evidence>
<accession>A0A4V5NEK0</accession>
<feature type="compositionally biased region" description="Basic and acidic residues" evidence="9">
    <location>
        <begin position="635"/>
        <end position="648"/>
    </location>
</feature>
<feature type="domain" description="ABC transporter" evidence="11">
    <location>
        <begin position="395"/>
        <end position="634"/>
    </location>
</feature>
<feature type="compositionally biased region" description="Polar residues" evidence="9">
    <location>
        <begin position="743"/>
        <end position="756"/>
    </location>
</feature>
<feature type="transmembrane region" description="Helical" evidence="10">
    <location>
        <begin position="1078"/>
        <end position="1099"/>
    </location>
</feature>
<feature type="region of interest" description="Disordered" evidence="9">
    <location>
        <begin position="625"/>
        <end position="655"/>
    </location>
</feature>
<keyword evidence="4" id="KW-0547">Nucleotide-binding</keyword>
<comment type="subcellular location">
    <subcellularLocation>
        <location evidence="1">Membrane</location>
        <topology evidence="1">Multi-pass membrane protein</topology>
    </subcellularLocation>
</comment>
<gene>
    <name evidence="13" type="ORF">B0A49_09258</name>
</gene>
<dbReference type="Pfam" id="PF00664">
    <property type="entry name" value="ABC_membrane"/>
    <property type="match status" value="2"/>
</dbReference>
<feature type="transmembrane region" description="Helical" evidence="10">
    <location>
        <begin position="1111"/>
        <end position="1132"/>
    </location>
</feature>
<dbReference type="CDD" id="cd18578">
    <property type="entry name" value="ABC_6TM_Pgp_ABCB1_D2_like"/>
    <property type="match status" value="1"/>
</dbReference>
<dbReference type="Pfam" id="PF01425">
    <property type="entry name" value="Amidase"/>
    <property type="match status" value="1"/>
</dbReference>
<name>A0A4V5NEK0_9PEZI</name>
<protein>
    <recommendedName>
        <fullName evidence="15">Amidase</fullName>
    </recommendedName>
</protein>
<dbReference type="PROSITE" id="PS00211">
    <property type="entry name" value="ABC_TRANSPORTER_1"/>
    <property type="match status" value="1"/>
</dbReference>
<dbReference type="STRING" id="331657.A0A4V5NEK0"/>
<evidence type="ECO:0000256" key="10">
    <source>
        <dbReference type="SAM" id="Phobius"/>
    </source>
</evidence>
<keyword evidence="5" id="KW-0067">ATP-binding</keyword>
<dbReference type="Pfam" id="PF00005">
    <property type="entry name" value="ABC_tran"/>
    <property type="match status" value="2"/>
</dbReference>
<dbReference type="PROSITE" id="PS50893">
    <property type="entry name" value="ABC_TRANSPORTER_2"/>
    <property type="match status" value="2"/>
</dbReference>
<dbReference type="PANTHER" id="PTHR43394:SF15">
    <property type="entry name" value="ALPHA-FACTOR-TRANSPORTING ATPASE"/>
    <property type="match status" value="1"/>
</dbReference>
<dbReference type="FunFam" id="3.40.50.300:FF:001471">
    <property type="entry name" value="P-loop containing nucleoside triphosphate hydrolase protein"/>
    <property type="match status" value="1"/>
</dbReference>
<evidence type="ECO:0000256" key="8">
    <source>
        <dbReference type="SAM" id="Coils"/>
    </source>
</evidence>
<evidence type="ECO:0000256" key="4">
    <source>
        <dbReference type="ARBA" id="ARBA00022741"/>
    </source>
</evidence>
<dbReference type="InterPro" id="IPR023631">
    <property type="entry name" value="Amidase_dom"/>
</dbReference>
<feature type="transmembrane region" description="Helical" evidence="10">
    <location>
        <begin position="892"/>
        <end position="918"/>
    </location>
</feature>
<dbReference type="GO" id="GO:0005524">
    <property type="term" value="F:ATP binding"/>
    <property type="evidence" value="ECO:0007669"/>
    <property type="project" value="UniProtKB-KW"/>
</dbReference>
<sequence length="1820" mass="200407">MATDHDDLPKSWRRSQRPASGHLDCDEDSVEHRGNPADTGEEGGTKSAEWKALLNFTTKKHIIPLSLAIGFSVLASLLTPAQAFFLGKIFDGFTSFGGGNLDRTGLMNQITKYCLYMVGLGFSSWVLHALFFTFWLAFGELQAKSARDRLFNGLLEKDIEWYDMRKSGIGALIPRLQMQIRELQLATSQPLGSVFADISTTVASLALAFYYSWSLTLVILATVPVVVVIVGLLSASVQPNIERQQEKLTEASKSSTNAFLAIETVKCFNGQDSEIFKFSKAIDAAKTFYVRQANANALQMGFVQLATLGMFVQGFWYGSTLLDSGTKNAGQVLTTFWSALSATQAIQQILPNMLVLEKGRAAGATLRAIMVQMKKGPNVSHTRGGMKPARCAGDIDVRNLSFAYPTRPDKMALTNVDLFIAAGEITFLVGKSGSGKSTISQLLMRFYSPALGEIYLDGNSLLSLDVTWLRQNITLVEQSSVLFQETVFRNIAFGREDHHRVSKEEVRHAAEFALQQQMINDMPDELETVVGSKGSSMSGGQRQRMALARARLRDTPILILDESTSALDHISRSLVMDAIREWRRGKTTIIITHDISQIMQNDYMYVLANGRVVQEGFRRQMEADKSSHFETFLPEDQRLGQEPDEGLKHKSSHSSTLRSLSVDSVVPSLHHTILSQDSLEIHLDGKATVRRSFVPTIYGNPASARVPYRLAGQMSPMVTSYRTNISPTYNSPASRLSSHDDAQTSTSSKRTSQMSNRWSLAGTELLEKFIEKTGNLAMKSRANPLNVRRRRPESAASGRILELARPSAKTRRTEQWPQPKNQAPLEEPQNETLKSILSTIWPSLTWGWRTLLIVGFAGAFVHAVATPLFSWVFSKLLATFFVAEGRKQLATVYSLCVLGIAIGDATGSYLMHILLEYVGSCWVDGIRKEAMKRILDQPRHFFDQEENSVSRLNESLDRHAEEMRNLLGRFAAFIFIAVIMMTIAITWAMISQWKLTLVGLSIAPYVYSVTKAFGAVSGKWEARCNDASAAASAIFTETFTSIKTVRSLTLEKYFHDKYFQATQTALKTGFQRAAYSGFFFGLLESSMSFASALIFYYGAVLAGSGAPTASILQVFTMLLFSIANVSAILSFIPQMASSRDTASRILRLAQLPQDSHEHMGNTRIPHVGNIILSDLTFSYPARPDQAILKKVKLTIPAGISTALVGSSGSGKSTIASLLVNLYSTGPIRLDIIPELTLAGRDIKRIHTPTLRSLITIVSQTPTLCSATIAENITYGLRDSSVHNNLASVRAAAVCAGIDEFITSLPLGYDTLIGEGGMGISGGQAQRISIARALVRKPSVLILDEATSALDVESAATIRDTIQQLVNSGTDMTVLIITHSRDMMRIAQNIVMLDQGQVVEEGGFDELMARRGEFARLLSGGEWTGDQQARPQKGAGSPGLKGVDWATRIPSLTLNPFNRLLTSGGSNGGEGALLAMRGSCLGIGTDIGGSIRNPAANCGVYGLRPTSYRLPVGGLSATMGGQEQIVGVIGPLSVSLEGVRLFMKTLIDARPWLAEPMLVPVPWRDEESCLQKDGKARLKIGVMWDDGVVKPHPPVLRALREVVGKLHGVKGVEMVDWKPYKHDLGWEIVAGLYFGDGAAEETQAIDASGEPWRPLSNFIIKENPHLKHHSIADVWRKTLERDVYRMEYARVWNETGDIDEETDEFTGEGCVDAILCPVGPGAAPPLDCARCWGYTSQWNVLNYPALVFPVTKCDPEVDVREEGYTPRNKDDEFNYELYEPEKYRDAPVSLQLVGRRYEEEKIIEALEFIKERTGLPFVKFV</sequence>
<keyword evidence="8" id="KW-0175">Coiled coil</keyword>
<feature type="transmembrane region" description="Helical" evidence="10">
    <location>
        <begin position="115"/>
        <end position="138"/>
    </location>
</feature>
<evidence type="ECO:0000259" key="11">
    <source>
        <dbReference type="PROSITE" id="PS50893"/>
    </source>
</evidence>
<dbReference type="Gene3D" id="1.20.1560.10">
    <property type="entry name" value="ABC transporter type 1, transmembrane domain"/>
    <property type="match status" value="3"/>
</dbReference>
<dbReference type="SMART" id="SM00382">
    <property type="entry name" value="AAA"/>
    <property type="match status" value="2"/>
</dbReference>
<feature type="domain" description="ABC transporter" evidence="11">
    <location>
        <begin position="1170"/>
        <end position="1419"/>
    </location>
</feature>
<dbReference type="PANTHER" id="PTHR43394">
    <property type="entry name" value="ATP-DEPENDENT PERMEASE MDL1, MITOCHONDRIAL"/>
    <property type="match status" value="1"/>
</dbReference>
<dbReference type="InterPro" id="IPR027417">
    <property type="entry name" value="P-loop_NTPase"/>
</dbReference>
<feature type="region of interest" description="Disordered" evidence="9">
    <location>
        <begin position="806"/>
        <end position="828"/>
    </location>
</feature>
<dbReference type="SUPFAM" id="SSF75304">
    <property type="entry name" value="Amidase signature (AS) enzymes"/>
    <property type="match status" value="1"/>
</dbReference>
<dbReference type="GO" id="GO:0016887">
    <property type="term" value="F:ATP hydrolysis activity"/>
    <property type="evidence" value="ECO:0007669"/>
    <property type="project" value="InterPro"/>
</dbReference>
<keyword evidence="3 10" id="KW-0812">Transmembrane</keyword>
<keyword evidence="6 10" id="KW-1133">Transmembrane helix</keyword>
<evidence type="ECO:0000256" key="9">
    <source>
        <dbReference type="SAM" id="MobiDB-lite"/>
    </source>
</evidence>
<evidence type="ECO:0000256" key="5">
    <source>
        <dbReference type="ARBA" id="ARBA00022840"/>
    </source>
</evidence>
<feature type="domain" description="ABC transmembrane type-1" evidence="12">
    <location>
        <begin position="67"/>
        <end position="358"/>
    </location>
</feature>
<dbReference type="EMBL" id="NAJN01001515">
    <property type="protein sequence ID" value="TKA62719.1"/>
    <property type="molecule type" value="Genomic_DNA"/>
</dbReference>
<evidence type="ECO:0000256" key="7">
    <source>
        <dbReference type="ARBA" id="ARBA00023136"/>
    </source>
</evidence>
<evidence type="ECO:0000259" key="12">
    <source>
        <dbReference type="PROSITE" id="PS50929"/>
    </source>
</evidence>
<feature type="transmembrane region" description="Helical" evidence="10">
    <location>
        <begin position="851"/>
        <end position="872"/>
    </location>
</feature>
<dbReference type="SUPFAM" id="SSF52540">
    <property type="entry name" value="P-loop containing nucleoside triphosphate hydrolases"/>
    <property type="match status" value="2"/>
</dbReference>
<proteinExistence type="predicted"/>
<dbReference type="Gene3D" id="3.40.50.300">
    <property type="entry name" value="P-loop containing nucleotide triphosphate hydrolases"/>
    <property type="match status" value="2"/>
</dbReference>
<dbReference type="InterPro" id="IPR003593">
    <property type="entry name" value="AAA+_ATPase"/>
</dbReference>
<dbReference type="CDD" id="cd18577">
    <property type="entry name" value="ABC_6TM_Pgp_ABCB1_D1_like"/>
    <property type="match status" value="1"/>
</dbReference>
<feature type="domain" description="ABC transmembrane type-1" evidence="12">
    <location>
        <begin position="853"/>
        <end position="1137"/>
    </location>
</feature>
<keyword evidence="2" id="KW-0813">Transport</keyword>
<keyword evidence="7 10" id="KW-0472">Membrane</keyword>
<dbReference type="InterPro" id="IPR011527">
    <property type="entry name" value="ABC1_TM_dom"/>
</dbReference>
<feature type="transmembrane region" description="Helical" evidence="10">
    <location>
        <begin position="62"/>
        <end position="85"/>
    </location>
</feature>
<evidence type="ECO:0000256" key="2">
    <source>
        <dbReference type="ARBA" id="ARBA00022448"/>
    </source>
</evidence>
<feature type="region of interest" description="Disordered" evidence="9">
    <location>
        <begin position="1"/>
        <end position="44"/>
    </location>
</feature>
<feature type="transmembrane region" description="Helical" evidence="10">
    <location>
        <begin position="966"/>
        <end position="990"/>
    </location>
</feature>
<dbReference type="InterPro" id="IPR036928">
    <property type="entry name" value="AS_sf"/>
</dbReference>
<reference evidence="13 14" key="1">
    <citation type="submission" date="2017-03" db="EMBL/GenBank/DDBJ databases">
        <title>Genomes of endolithic fungi from Antarctica.</title>
        <authorList>
            <person name="Coleine C."/>
            <person name="Masonjones S."/>
            <person name="Stajich J.E."/>
        </authorList>
    </citation>
    <scope>NUCLEOTIDE SEQUENCE [LARGE SCALE GENOMIC DNA]</scope>
    <source>
        <strain evidence="13 14">CCFEE 5187</strain>
    </source>
</reference>
<dbReference type="GO" id="GO:0015421">
    <property type="term" value="F:ABC-type oligopeptide transporter activity"/>
    <property type="evidence" value="ECO:0007669"/>
    <property type="project" value="TreeGrafter"/>
</dbReference>
<feature type="coiled-coil region" evidence="8">
    <location>
        <begin position="942"/>
        <end position="969"/>
    </location>
</feature>
<feature type="region of interest" description="Disordered" evidence="9">
    <location>
        <begin position="723"/>
        <end position="756"/>
    </location>
</feature>
<dbReference type="GO" id="GO:0090374">
    <property type="term" value="P:oligopeptide export from mitochondrion"/>
    <property type="evidence" value="ECO:0007669"/>
    <property type="project" value="TreeGrafter"/>
</dbReference>
<comment type="caution">
    <text evidence="13">The sequence shown here is derived from an EMBL/GenBank/DDBJ whole genome shotgun (WGS) entry which is preliminary data.</text>
</comment>
<organism evidence="13 14">
    <name type="scientific">Cryomyces minteri</name>
    <dbReference type="NCBI Taxonomy" id="331657"/>
    <lineage>
        <taxon>Eukaryota</taxon>
        <taxon>Fungi</taxon>
        <taxon>Dikarya</taxon>
        <taxon>Ascomycota</taxon>
        <taxon>Pezizomycotina</taxon>
        <taxon>Dothideomycetes</taxon>
        <taxon>Dothideomycetes incertae sedis</taxon>
        <taxon>Cryomyces</taxon>
    </lineage>
</organism>
<evidence type="ECO:0000256" key="3">
    <source>
        <dbReference type="ARBA" id="ARBA00022692"/>
    </source>
</evidence>
<dbReference type="InterPro" id="IPR036640">
    <property type="entry name" value="ABC1_TM_sf"/>
</dbReference>
<dbReference type="InterPro" id="IPR003439">
    <property type="entry name" value="ABC_transporter-like_ATP-bd"/>
</dbReference>